<evidence type="ECO:0000313" key="2">
    <source>
        <dbReference type="Proteomes" id="UP000184339"/>
    </source>
</evidence>
<organism evidence="1 2">
    <name type="scientific">Duganella sacchari</name>
    <dbReference type="NCBI Taxonomy" id="551987"/>
    <lineage>
        <taxon>Bacteria</taxon>
        <taxon>Pseudomonadati</taxon>
        <taxon>Pseudomonadota</taxon>
        <taxon>Betaproteobacteria</taxon>
        <taxon>Burkholderiales</taxon>
        <taxon>Oxalobacteraceae</taxon>
        <taxon>Telluria group</taxon>
        <taxon>Duganella</taxon>
    </lineage>
</organism>
<keyword evidence="2" id="KW-1185">Reference proteome</keyword>
<dbReference type="Proteomes" id="UP000184339">
    <property type="component" value="Unassembled WGS sequence"/>
</dbReference>
<gene>
    <name evidence="1" type="ORF">SAMN05192549_113125</name>
</gene>
<evidence type="ECO:0000313" key="1">
    <source>
        <dbReference type="EMBL" id="SHN42048.1"/>
    </source>
</evidence>
<dbReference type="AlphaFoldDB" id="A0A1M7R7L5"/>
<accession>A0A1M7R7L5</accession>
<name>A0A1M7R7L5_9BURK</name>
<reference evidence="2" key="1">
    <citation type="submission" date="2016-11" db="EMBL/GenBank/DDBJ databases">
        <authorList>
            <person name="Varghese N."/>
            <person name="Submissions S."/>
        </authorList>
    </citation>
    <scope>NUCLEOTIDE SEQUENCE [LARGE SCALE GENOMIC DNA]</scope>
    <source>
        <strain evidence="2">Sac-22</strain>
    </source>
</reference>
<dbReference type="EMBL" id="FRCX01000013">
    <property type="protein sequence ID" value="SHN42048.1"/>
    <property type="molecule type" value="Genomic_DNA"/>
</dbReference>
<protein>
    <submittedName>
        <fullName evidence="1">Uncharacterized protein</fullName>
    </submittedName>
</protein>
<proteinExistence type="predicted"/>
<sequence length="97" mass="10914">MAAIMNLAHHRTVVAHILPLRQRDFQAPRLRPQRAPRLRVLVSRSDLHQAALLDQGITYGALRGLHAAVDFLCEQHIALPTIARVLFRAGQRRAISL</sequence>
<dbReference type="STRING" id="551987.SAMN05192549_113125"/>